<evidence type="ECO:0000259" key="1">
    <source>
        <dbReference type="Pfam" id="PF04101"/>
    </source>
</evidence>
<dbReference type="OrthoDB" id="503443at2"/>
<dbReference type="PANTHER" id="PTHR21015">
    <property type="entry name" value="UDP-N-ACETYLGLUCOSAMINE--N-ACETYLMURAMYL-(PENTAPEPTIDE) PYROPHOSPHORYL-UNDECAPRENOL N-ACETYLGLUCOSAMINE TRANSFERASE 1"/>
    <property type="match status" value="1"/>
</dbReference>
<keyword evidence="2" id="KW-0808">Transferase</keyword>
<dbReference type="CDD" id="cd10928">
    <property type="entry name" value="CE4_u4"/>
    <property type="match status" value="1"/>
</dbReference>
<dbReference type="Pfam" id="PF04101">
    <property type="entry name" value="Glyco_tran_28_C"/>
    <property type="match status" value="1"/>
</dbReference>
<dbReference type="SUPFAM" id="SSF88713">
    <property type="entry name" value="Glycoside hydrolase/deacetylase"/>
    <property type="match status" value="1"/>
</dbReference>
<dbReference type="Gene3D" id="3.20.20.370">
    <property type="entry name" value="Glycoside hydrolase/deacetylase"/>
    <property type="match status" value="1"/>
</dbReference>
<protein>
    <submittedName>
        <fullName evidence="2">Glycosyl transferase family 28</fullName>
    </submittedName>
</protein>
<accession>A0A2T1HSJ8</accession>
<sequence length="636" mass="68459">MSLSALFVVTHLLGVGHLARTAAIARAMARRGHRVTLASGGEAAPTVDMDGLHLVQLEPVHCENADFSRLLDAHGRPVAPELLARRQAALLDAFDAARPDVVVIELFPFGRRQLAGEFLALLEACRERRPRPAVACSIRDVLNPPSKRGRAAEALERLGAWYDLVLVHGDPEAAPLQLSWPVEPDLARRLVYTGYVGSDGAEAGAAAAEDDGGVIVSGGGGAAGLPLLRAAAEAARTDPQRRSWRILAGHGVPEADFAALRGQGGERVLVERARRDFPVLLARASVSVSQAGYNTVMDLAAARARAVVVPFEQGAEKEQRLRAEGFARTGLLDVLPEAELSPQSLLAAVDRAAQRTRPVWSVRGNGAECSCAALEQAAERARRTAHAWDRLDRALARLHAAGLRLDVWWRDDDCVAPSPALDRLLALSARHSAPVALATIPATVEPALAPILARHRLACVLQHGYAHANHAPPEAKKQELGYAPTALVVAELEFGRERLEALFGERFLPILVPPWNRIAPDVTRELQRIGVRGLSTFKRRESAWAAPGVYVANTHLDPIDWRGSRGLADVAGLVCSLAAHAADLAEGRADPEEAYGLLTHHLVHDGWIWRFLEDLLGRLAVSPAARFVSAREAFGL</sequence>
<dbReference type="InterPro" id="IPR049591">
    <property type="entry name" value="CE4_u4-like"/>
</dbReference>
<dbReference type="InterPro" id="IPR007235">
    <property type="entry name" value="Glyco_trans_28_C"/>
</dbReference>
<dbReference type="Proteomes" id="UP000239772">
    <property type="component" value="Unassembled WGS sequence"/>
</dbReference>
<gene>
    <name evidence="2" type="ORF">SLNSH_12680</name>
</gene>
<dbReference type="RefSeq" id="WP_106337369.1">
    <property type="nucleotide sequence ID" value="NZ_PVZS01000012.1"/>
</dbReference>
<dbReference type="GO" id="GO:0016758">
    <property type="term" value="F:hexosyltransferase activity"/>
    <property type="evidence" value="ECO:0007669"/>
    <property type="project" value="InterPro"/>
</dbReference>
<dbReference type="AlphaFoldDB" id="A0A2T1HSJ8"/>
<keyword evidence="3" id="KW-1185">Reference proteome</keyword>
<dbReference type="PANTHER" id="PTHR21015:SF28">
    <property type="entry name" value="SLL1722 PROTEIN"/>
    <property type="match status" value="1"/>
</dbReference>
<comment type="caution">
    <text evidence="2">The sequence shown here is derived from an EMBL/GenBank/DDBJ whole genome shotgun (WGS) entry which is preliminary data.</text>
</comment>
<evidence type="ECO:0000313" key="2">
    <source>
        <dbReference type="EMBL" id="PSC04624.1"/>
    </source>
</evidence>
<name>A0A2T1HSJ8_9HYPH</name>
<evidence type="ECO:0000313" key="3">
    <source>
        <dbReference type="Proteomes" id="UP000239772"/>
    </source>
</evidence>
<dbReference type="SUPFAM" id="SSF53756">
    <property type="entry name" value="UDP-Glycosyltransferase/glycogen phosphorylase"/>
    <property type="match status" value="1"/>
</dbReference>
<organism evidence="2 3">
    <name type="scientific">Alsobacter soli</name>
    <dbReference type="NCBI Taxonomy" id="2109933"/>
    <lineage>
        <taxon>Bacteria</taxon>
        <taxon>Pseudomonadati</taxon>
        <taxon>Pseudomonadota</taxon>
        <taxon>Alphaproteobacteria</taxon>
        <taxon>Hyphomicrobiales</taxon>
        <taxon>Alsobacteraceae</taxon>
        <taxon>Alsobacter</taxon>
    </lineage>
</organism>
<reference evidence="3" key="1">
    <citation type="submission" date="2018-03" db="EMBL/GenBank/DDBJ databases">
        <authorList>
            <person name="Sun L."/>
            <person name="Liu H."/>
            <person name="Chen W."/>
            <person name="Huang K."/>
            <person name="Liu W."/>
            <person name="Gao X."/>
        </authorList>
    </citation>
    <scope>NUCLEOTIDE SEQUENCE [LARGE SCALE GENOMIC DNA]</scope>
    <source>
        <strain evidence="3">SH9</strain>
    </source>
</reference>
<dbReference type="EMBL" id="PVZS01000012">
    <property type="protein sequence ID" value="PSC04624.1"/>
    <property type="molecule type" value="Genomic_DNA"/>
</dbReference>
<proteinExistence type="predicted"/>
<dbReference type="Gene3D" id="3.40.50.2000">
    <property type="entry name" value="Glycogen Phosphorylase B"/>
    <property type="match status" value="2"/>
</dbReference>
<dbReference type="InterPro" id="IPR011330">
    <property type="entry name" value="Glyco_hydro/deAcase_b/a-brl"/>
</dbReference>
<dbReference type="GO" id="GO:0005975">
    <property type="term" value="P:carbohydrate metabolic process"/>
    <property type="evidence" value="ECO:0007669"/>
    <property type="project" value="InterPro"/>
</dbReference>
<feature type="domain" description="Glycosyl transferase family 28 C-terminal" evidence="1">
    <location>
        <begin position="279"/>
        <end position="354"/>
    </location>
</feature>